<dbReference type="RefSeq" id="WP_066918948.1">
    <property type="nucleotide sequence ID" value="NZ_BPQO01000027.1"/>
</dbReference>
<evidence type="ECO:0000313" key="2">
    <source>
        <dbReference type="EMBL" id="GJD91475.1"/>
    </source>
</evidence>
<dbReference type="GO" id="GO:0046903">
    <property type="term" value="P:secretion"/>
    <property type="evidence" value="ECO:0007669"/>
    <property type="project" value="InterPro"/>
</dbReference>
<dbReference type="SUPFAM" id="SSF140591">
    <property type="entry name" value="Type III secretion system domain"/>
    <property type="match status" value="1"/>
</dbReference>
<dbReference type="GO" id="GO:0019867">
    <property type="term" value="C:outer membrane"/>
    <property type="evidence" value="ECO:0007669"/>
    <property type="project" value="InterPro"/>
</dbReference>
<accession>A0AAV4ZSE4</accession>
<evidence type="ECO:0000259" key="1">
    <source>
        <dbReference type="Pfam" id="PF07201"/>
    </source>
</evidence>
<dbReference type="AlphaFoldDB" id="A0AAV4ZSE4"/>
<gene>
    <name evidence="2" type="ORF">BHAOGJBA_5023</name>
</gene>
<reference evidence="2" key="1">
    <citation type="journal article" date="2016" name="Front. Microbiol.">
        <title>Genome Sequence of the Piezophilic, Mesophilic Sulfate-Reducing Bacterium Desulfovibrio indicus J2T.</title>
        <authorList>
            <person name="Cao J."/>
            <person name="Maignien L."/>
            <person name="Shao Z."/>
            <person name="Alain K."/>
            <person name="Jebbar M."/>
        </authorList>
    </citation>
    <scope>NUCLEOTIDE SEQUENCE</scope>
    <source>
        <strain evidence="2">DSM 16372</strain>
    </source>
</reference>
<feature type="domain" description="Hypersensitivity response secretion-like HrpJ" evidence="1">
    <location>
        <begin position="64"/>
        <end position="230"/>
    </location>
</feature>
<sequence length="397" mass="41950">MSGSAEITRQNIATFNAISPVGGEVMEEARGSYRGETVTLASDEAKLADAAEEIGMSVAHRADKKSLGQRSVRQGQAAYPEALARLREYLDELPDMPRETELVDLVETLQSFQDLLAGTGKGGSAPTKEDVLAALQAFDADVTHQYAGLEIARAQFEAGGAEPAFLALLDEARSAFETSAVGRDVRAGFAAAAVASRAAETLETDPATVRDVYRAMLRDTPHMGQLFDALGKFALLTNFDAAVETFMAAAGRDLGSTGPSTDPLFLHGLLTELGKLKKMQSALDGMGDLVQLTERGLPADRRGADVTALTSRMLNFAALAGAGAADARRLLGSFAEQGLGVQLAFTNGLRGLHGELPDDVMPSLPARLQQVKAILAILDEIVAAEEGVYAKGQEETR</sequence>
<evidence type="ECO:0000313" key="3">
    <source>
        <dbReference type="Proteomes" id="UP001055247"/>
    </source>
</evidence>
<name>A0AAV4ZSE4_9HYPH</name>
<reference evidence="2" key="2">
    <citation type="submission" date="2021-08" db="EMBL/GenBank/DDBJ databases">
        <authorList>
            <person name="Tani A."/>
            <person name="Ola A."/>
            <person name="Ogura Y."/>
            <person name="Katsura K."/>
            <person name="Hayashi T."/>
        </authorList>
    </citation>
    <scope>NUCLEOTIDE SEQUENCE</scope>
    <source>
        <strain evidence="2">DSM 16372</strain>
    </source>
</reference>
<dbReference type="InterPro" id="IPR010812">
    <property type="entry name" value="HrpJ-like"/>
</dbReference>
<organism evidence="2 3">
    <name type="scientific">Methylobacterium hispanicum</name>
    <dbReference type="NCBI Taxonomy" id="270350"/>
    <lineage>
        <taxon>Bacteria</taxon>
        <taxon>Pseudomonadati</taxon>
        <taxon>Pseudomonadota</taxon>
        <taxon>Alphaproteobacteria</taxon>
        <taxon>Hyphomicrobiales</taxon>
        <taxon>Methylobacteriaceae</taxon>
        <taxon>Methylobacterium</taxon>
    </lineage>
</organism>
<dbReference type="Pfam" id="PF07201">
    <property type="entry name" value="HrpJ"/>
    <property type="match status" value="1"/>
</dbReference>
<dbReference type="Gene3D" id="1.10.150.630">
    <property type="match status" value="1"/>
</dbReference>
<proteinExistence type="predicted"/>
<dbReference type="Proteomes" id="UP001055247">
    <property type="component" value="Unassembled WGS sequence"/>
</dbReference>
<dbReference type="EMBL" id="BPQO01000027">
    <property type="protein sequence ID" value="GJD91475.1"/>
    <property type="molecule type" value="Genomic_DNA"/>
</dbReference>
<comment type="caution">
    <text evidence="2">The sequence shown here is derived from an EMBL/GenBank/DDBJ whole genome shotgun (WGS) entry which is preliminary data.</text>
</comment>
<keyword evidence="3" id="KW-1185">Reference proteome</keyword>
<protein>
    <recommendedName>
        <fullName evidence="1">Hypersensitivity response secretion-like HrpJ domain-containing protein</fullName>
    </recommendedName>
</protein>